<dbReference type="Gene3D" id="3.30.160.60">
    <property type="entry name" value="Classic Zinc Finger"/>
    <property type="match status" value="1"/>
</dbReference>
<dbReference type="InterPro" id="IPR036236">
    <property type="entry name" value="Znf_C2H2_sf"/>
</dbReference>
<dbReference type="EMBL" id="CM016554">
    <property type="protein sequence ID" value="TKW28094.1"/>
    <property type="molecule type" value="Genomic_DNA"/>
</dbReference>
<keyword evidence="7" id="KW-0539">Nucleus</keyword>
<evidence type="ECO:0000256" key="6">
    <source>
        <dbReference type="ARBA" id="ARBA00023163"/>
    </source>
</evidence>
<dbReference type="InterPro" id="IPR013087">
    <property type="entry name" value="Znf_C2H2_type"/>
</dbReference>
<evidence type="ECO:0000256" key="4">
    <source>
        <dbReference type="ARBA" id="ARBA00022833"/>
    </source>
</evidence>
<dbReference type="PANTHER" id="PTHR45801:SF5">
    <property type="entry name" value="OS05G0286100 PROTEIN"/>
    <property type="match status" value="1"/>
</dbReference>
<dbReference type="Proteomes" id="UP000298652">
    <property type="component" value="Chromosome 3"/>
</dbReference>
<feature type="domain" description="C2H2-type" evidence="9">
    <location>
        <begin position="64"/>
        <end position="91"/>
    </location>
</feature>
<name>A0A4U6VHW9_SETVI</name>
<accession>A0A4U6VHW9</accession>
<dbReference type="SUPFAM" id="SSF57667">
    <property type="entry name" value="beta-beta-alpha zinc fingers"/>
    <property type="match status" value="1"/>
</dbReference>
<keyword evidence="4" id="KW-0862">Zinc</keyword>
<evidence type="ECO:0000256" key="7">
    <source>
        <dbReference type="ARBA" id="ARBA00023242"/>
    </source>
</evidence>
<sequence>MMDPTRYWMLNSLSDQKEPLFTTTIAVGRGSSSSASYYESWEERAFAEDSAGPLGGCIWPPRSYTCSFCGREFRSAQALGGHMNVHRRDRARLKLAGVAEDGGTDNQIVSDHQSYLIQPCPPQIAALQQAYGVKPSAPSTETNPNLICSVLPRPSRSYVPVAAKRTVWGKQVLSSPLTSLQAYSNGYGKKQVILDAPRLSQDHPKPAERMCSNTELHGERCELKLSVLGCRTRKDFDASDDDEIFQVTCKRRKIDLVASPLVLCSSPGKFQEDDNYDGDDKPSCAKVLKLCPSSPDEELDLELRLGEVPKTK</sequence>
<evidence type="ECO:0000313" key="10">
    <source>
        <dbReference type="EMBL" id="TKW28094.1"/>
    </source>
</evidence>
<evidence type="ECO:0000256" key="1">
    <source>
        <dbReference type="ARBA" id="ARBA00004123"/>
    </source>
</evidence>
<dbReference type="OMA" id="GHFDISC"/>
<keyword evidence="6" id="KW-0804">Transcription</keyword>
<dbReference type="SMART" id="SM00355">
    <property type="entry name" value="ZnF_C2H2"/>
    <property type="match status" value="1"/>
</dbReference>
<reference evidence="10" key="1">
    <citation type="submission" date="2019-03" db="EMBL/GenBank/DDBJ databases">
        <title>WGS assembly of Setaria viridis.</title>
        <authorList>
            <person name="Huang P."/>
            <person name="Jenkins J."/>
            <person name="Grimwood J."/>
            <person name="Barry K."/>
            <person name="Healey A."/>
            <person name="Mamidi S."/>
            <person name="Sreedasyam A."/>
            <person name="Shu S."/>
            <person name="Feldman M."/>
            <person name="Wu J."/>
            <person name="Yu Y."/>
            <person name="Chen C."/>
            <person name="Johnson J."/>
            <person name="Rokhsar D."/>
            <person name="Baxter I."/>
            <person name="Schmutz J."/>
            <person name="Brutnell T."/>
            <person name="Kellogg E."/>
        </authorList>
    </citation>
    <scope>NUCLEOTIDE SEQUENCE [LARGE SCALE GENOMIC DNA]</scope>
</reference>
<keyword evidence="3 8" id="KW-0863">Zinc-finger</keyword>
<dbReference type="Pfam" id="PF13912">
    <property type="entry name" value="zf-C2H2_6"/>
    <property type="match status" value="1"/>
</dbReference>
<organism evidence="10 11">
    <name type="scientific">Setaria viridis</name>
    <name type="common">Green bristlegrass</name>
    <name type="synonym">Setaria italica subsp. viridis</name>
    <dbReference type="NCBI Taxonomy" id="4556"/>
    <lineage>
        <taxon>Eukaryota</taxon>
        <taxon>Viridiplantae</taxon>
        <taxon>Streptophyta</taxon>
        <taxon>Embryophyta</taxon>
        <taxon>Tracheophyta</taxon>
        <taxon>Spermatophyta</taxon>
        <taxon>Magnoliopsida</taxon>
        <taxon>Liliopsida</taxon>
        <taxon>Poales</taxon>
        <taxon>Poaceae</taxon>
        <taxon>PACMAD clade</taxon>
        <taxon>Panicoideae</taxon>
        <taxon>Panicodae</taxon>
        <taxon>Paniceae</taxon>
        <taxon>Cenchrinae</taxon>
        <taxon>Setaria</taxon>
    </lineage>
</organism>
<protein>
    <recommendedName>
        <fullName evidence="9">C2H2-type domain-containing protein</fullName>
    </recommendedName>
</protein>
<evidence type="ECO:0000256" key="8">
    <source>
        <dbReference type="PROSITE-ProRule" id="PRU00042"/>
    </source>
</evidence>
<evidence type="ECO:0000256" key="2">
    <source>
        <dbReference type="ARBA" id="ARBA00022723"/>
    </source>
</evidence>
<gene>
    <name evidence="10" type="ORF">SEVIR_3G302100v2</name>
</gene>
<dbReference type="GO" id="GO:0008270">
    <property type="term" value="F:zinc ion binding"/>
    <property type="evidence" value="ECO:0007669"/>
    <property type="project" value="UniProtKB-KW"/>
</dbReference>
<dbReference type="AlphaFoldDB" id="A0A4U6VHW9"/>
<proteinExistence type="predicted"/>
<dbReference type="PROSITE" id="PS50157">
    <property type="entry name" value="ZINC_FINGER_C2H2_2"/>
    <property type="match status" value="1"/>
</dbReference>
<dbReference type="Gramene" id="TKW28094">
    <property type="protein sequence ID" value="TKW28094"/>
    <property type="gene ID" value="SEVIR_3G302100v2"/>
</dbReference>
<dbReference type="PANTHER" id="PTHR45801">
    <property type="entry name" value="OS07G0101800 PROTEIN"/>
    <property type="match status" value="1"/>
</dbReference>
<evidence type="ECO:0000259" key="9">
    <source>
        <dbReference type="PROSITE" id="PS50157"/>
    </source>
</evidence>
<dbReference type="PROSITE" id="PS00028">
    <property type="entry name" value="ZINC_FINGER_C2H2_1"/>
    <property type="match status" value="1"/>
</dbReference>
<evidence type="ECO:0000313" key="11">
    <source>
        <dbReference type="Proteomes" id="UP000298652"/>
    </source>
</evidence>
<dbReference type="GO" id="GO:0005634">
    <property type="term" value="C:nucleus"/>
    <property type="evidence" value="ECO:0007669"/>
    <property type="project" value="UniProtKB-SubCell"/>
</dbReference>
<keyword evidence="11" id="KW-1185">Reference proteome</keyword>
<keyword evidence="2" id="KW-0479">Metal-binding</keyword>
<comment type="subcellular location">
    <subcellularLocation>
        <location evidence="1">Nucleus</location>
    </subcellularLocation>
</comment>
<evidence type="ECO:0000256" key="3">
    <source>
        <dbReference type="ARBA" id="ARBA00022771"/>
    </source>
</evidence>
<dbReference type="InterPro" id="IPR052426">
    <property type="entry name" value="Plant_dev_regulator"/>
</dbReference>
<keyword evidence="5" id="KW-0805">Transcription regulation</keyword>
<evidence type="ECO:0000256" key="5">
    <source>
        <dbReference type="ARBA" id="ARBA00023015"/>
    </source>
</evidence>